<dbReference type="InterPro" id="IPR054342">
    <property type="entry name" value="TY-Chap_C"/>
</dbReference>
<reference evidence="4" key="1">
    <citation type="submission" date="2009-10" db="EMBL/GenBank/DDBJ databases">
        <title>The complete chromosome of Gordonia bronchialis DSM 43247.</title>
        <authorList>
            <consortium name="US DOE Joint Genome Institute (JGI-PGF)"/>
            <person name="Lucas S."/>
            <person name="Copeland A."/>
            <person name="Lapidus A."/>
            <person name="Glavina del Rio T."/>
            <person name="Dalin E."/>
            <person name="Tice H."/>
            <person name="Bruce D."/>
            <person name="Goodwin L."/>
            <person name="Pitluck S."/>
            <person name="Kyrpides N."/>
            <person name="Mavromatis K."/>
            <person name="Ivanova N."/>
            <person name="Ovchinnikova G."/>
            <person name="Saunders E."/>
            <person name="Brettin T."/>
            <person name="Detter J.C."/>
            <person name="Han C."/>
            <person name="Larimer F."/>
            <person name="Land M."/>
            <person name="Hauser L."/>
            <person name="Markowitz V."/>
            <person name="Cheng J.-F."/>
            <person name="Hugenholtz P."/>
            <person name="Woyke T."/>
            <person name="Wu D."/>
            <person name="Jando M."/>
            <person name="Schneider S."/>
            <person name="Goeker M."/>
            <person name="Klenk H.-P."/>
            <person name="Eisen J.A."/>
        </authorList>
    </citation>
    <scope>NUCLEOTIDE SEQUENCE [LARGE SCALE GENOMIC DNA]</scope>
    <source>
        <strain evidence="4">ATCC 25592 / DSM 43247 / BCRC 13721 / JCM 3198 / KCTC 3076 / NBRC 16047 / NCTC 10667</strain>
    </source>
</reference>
<name>D0LCE0_GORB4</name>
<reference evidence="3 4" key="2">
    <citation type="journal article" date="2010" name="Stand. Genomic Sci.">
        <title>Complete genome sequence of Gordonia bronchialis type strain (3410).</title>
        <authorList>
            <person name="Ivanova N."/>
            <person name="Sikorski J."/>
            <person name="Jando M."/>
            <person name="Lapidus A."/>
            <person name="Nolan M."/>
            <person name="Lucas S."/>
            <person name="Del Rio T.G."/>
            <person name="Tice H."/>
            <person name="Copeland A."/>
            <person name="Cheng J.F."/>
            <person name="Chen F."/>
            <person name="Bruce D."/>
            <person name="Goodwin L."/>
            <person name="Pitluck S."/>
            <person name="Mavromatis K."/>
            <person name="Ovchinnikova G."/>
            <person name="Pati A."/>
            <person name="Chen A."/>
            <person name="Palaniappan K."/>
            <person name="Land M."/>
            <person name="Hauser L."/>
            <person name="Chang Y.J."/>
            <person name="Jeffries C.D."/>
            <person name="Chain P."/>
            <person name="Saunders E."/>
            <person name="Han C."/>
            <person name="Detter J.C."/>
            <person name="Brettin T."/>
            <person name="Rohde M."/>
            <person name="Goker M."/>
            <person name="Bristow J."/>
            <person name="Eisen J.A."/>
            <person name="Markowitz V."/>
            <person name="Hugenholtz P."/>
            <person name="Klenk H.P."/>
            <person name="Kyrpides N.C."/>
        </authorList>
    </citation>
    <scope>NUCLEOTIDE SEQUENCE [LARGE SCALE GENOMIC DNA]</scope>
    <source>
        <strain evidence="4">ATCC 25592 / DSM 43247 / BCRC 13721 / JCM 3198 / KCTC 3076 / NBRC 16047 / NCTC 10667</strain>
    </source>
</reference>
<evidence type="ECO:0000259" key="1">
    <source>
        <dbReference type="Pfam" id="PF22552"/>
    </source>
</evidence>
<dbReference type="Pfam" id="PF22552">
    <property type="entry name" value="TY-Chap3"/>
    <property type="match status" value="1"/>
</dbReference>
<feature type="domain" description="TY-Chap N-terminal" evidence="1">
    <location>
        <begin position="13"/>
        <end position="139"/>
    </location>
</feature>
<keyword evidence="4" id="KW-1185">Reference proteome</keyword>
<organism evidence="3 4">
    <name type="scientific">Gordonia bronchialis (strain ATCC 25592 / DSM 43247 / BCRC 13721 / JCM 3198 / KCTC 3076 / NBRC 16047 / NCTC 10667)</name>
    <name type="common">Rhodococcus bronchialis</name>
    <dbReference type="NCBI Taxonomy" id="526226"/>
    <lineage>
        <taxon>Bacteria</taxon>
        <taxon>Bacillati</taxon>
        <taxon>Actinomycetota</taxon>
        <taxon>Actinomycetes</taxon>
        <taxon>Mycobacteriales</taxon>
        <taxon>Gordoniaceae</taxon>
        <taxon>Gordonia</taxon>
    </lineage>
</organism>
<dbReference type="InterPro" id="IPR054344">
    <property type="entry name" value="TY-Chap_N"/>
</dbReference>
<proteinExistence type="predicted"/>
<dbReference type="AlphaFoldDB" id="D0LCE0"/>
<dbReference type="Pfam" id="PF22554">
    <property type="entry name" value="Chap-C"/>
    <property type="match status" value="1"/>
</dbReference>
<dbReference type="Proteomes" id="UP000001219">
    <property type="component" value="Chromosome"/>
</dbReference>
<dbReference type="STRING" id="526226.Gbro_0325"/>
<sequence length="425" mass="47778">MTINNFDDAIDESWREFVNDLAMRLGDLTYGGFNFLELGASLPDKGFRVFVRFEASKSRGVRCSIPSDLVRTLRTVGTPAELAQEITDRHRRFSEMGWRYLTRKHEWVIDAGRKRHRLVVAQVVELLRDLWNIPHPTFLTLRDPRGSVTPFEIPPQPDVEQRRHLSAVPDLSIPPAGPQAEPDPTTLAIRVSDCCHLAELVLSWLSATTQRELTMADHGMIDLPLTDALPTSVFVPQAERRVVFTATVCHRLSDSSALATVVKTYSHLFRGITYIVSSDHVYAQLSVDCLVFHPDNMEAALARWRYFVNEIGEAVVRVLNPGGPGAHECAHSTMPVGMQTLLDIFARGELSPERAAHLANRKADRLRGYRTFCETMVLDWAGKHRQALAQHAPAEEIDLCAEMTADLRRFADLLDNAISLVTRPQ</sequence>
<dbReference type="EMBL" id="CP001802">
    <property type="protein sequence ID" value="ACY19664.1"/>
    <property type="molecule type" value="Genomic_DNA"/>
</dbReference>
<feature type="domain" description="TY-Chap C-terminal" evidence="2">
    <location>
        <begin position="333"/>
        <end position="421"/>
    </location>
</feature>
<evidence type="ECO:0000313" key="4">
    <source>
        <dbReference type="Proteomes" id="UP000001219"/>
    </source>
</evidence>
<dbReference type="HOGENOM" id="CLU_709325_0_0_11"/>
<dbReference type="KEGG" id="gbr:Gbro_0325"/>
<dbReference type="eggNOG" id="ENOG5031VT9">
    <property type="taxonomic scope" value="Bacteria"/>
</dbReference>
<dbReference type="OrthoDB" id="4373506at2"/>
<accession>D0LCE0</accession>
<protein>
    <submittedName>
        <fullName evidence="3">Uncharacterized protein</fullName>
    </submittedName>
</protein>
<evidence type="ECO:0000259" key="2">
    <source>
        <dbReference type="Pfam" id="PF22554"/>
    </source>
</evidence>
<dbReference type="RefSeq" id="WP_012832255.1">
    <property type="nucleotide sequence ID" value="NC_013441.1"/>
</dbReference>
<evidence type="ECO:0000313" key="3">
    <source>
        <dbReference type="EMBL" id="ACY19664.1"/>
    </source>
</evidence>
<gene>
    <name evidence="3" type="ordered locus">Gbro_0325</name>
</gene>